<organism evidence="1">
    <name type="scientific">marine sediment metagenome</name>
    <dbReference type="NCBI Taxonomy" id="412755"/>
    <lineage>
        <taxon>unclassified sequences</taxon>
        <taxon>metagenomes</taxon>
        <taxon>ecological metagenomes</taxon>
    </lineage>
</organism>
<dbReference type="AlphaFoldDB" id="X1C2C1"/>
<protein>
    <submittedName>
        <fullName evidence="1">Uncharacterized protein</fullName>
    </submittedName>
</protein>
<gene>
    <name evidence="1" type="ORF">S01H4_50175</name>
</gene>
<name>X1C2C1_9ZZZZ</name>
<comment type="caution">
    <text evidence="1">The sequence shown here is derived from an EMBL/GenBank/DDBJ whole genome shotgun (WGS) entry which is preliminary data.</text>
</comment>
<proteinExistence type="predicted"/>
<reference evidence="1" key="1">
    <citation type="journal article" date="2014" name="Front. Microbiol.">
        <title>High frequency of phylogenetically diverse reductive dehalogenase-homologous genes in deep subseafloor sedimentary metagenomes.</title>
        <authorList>
            <person name="Kawai M."/>
            <person name="Futagami T."/>
            <person name="Toyoda A."/>
            <person name="Takaki Y."/>
            <person name="Nishi S."/>
            <person name="Hori S."/>
            <person name="Arai W."/>
            <person name="Tsubouchi T."/>
            <person name="Morono Y."/>
            <person name="Uchiyama I."/>
            <person name="Ito T."/>
            <person name="Fujiyama A."/>
            <person name="Inagaki F."/>
            <person name="Takami H."/>
        </authorList>
    </citation>
    <scope>NUCLEOTIDE SEQUENCE</scope>
    <source>
        <strain evidence="1">Expedition CK06-06</strain>
    </source>
</reference>
<evidence type="ECO:0000313" key="1">
    <source>
        <dbReference type="EMBL" id="GAG90568.1"/>
    </source>
</evidence>
<sequence length="58" mass="6731">HVPIIRKIDGIDYYNCGDWMEHCTALVEHLDGRIELVDHTWLEGLSEPNSDETEQSHL</sequence>
<feature type="non-terminal residue" evidence="1">
    <location>
        <position position="1"/>
    </location>
</feature>
<dbReference type="EMBL" id="BART01028463">
    <property type="protein sequence ID" value="GAG90568.1"/>
    <property type="molecule type" value="Genomic_DNA"/>
</dbReference>
<accession>X1C2C1</accession>